<evidence type="ECO:0000256" key="2">
    <source>
        <dbReference type="ARBA" id="ARBA00022801"/>
    </source>
</evidence>
<dbReference type="GO" id="GO:0006308">
    <property type="term" value="P:DNA catabolic process"/>
    <property type="evidence" value="ECO:0007669"/>
    <property type="project" value="InterPro"/>
</dbReference>
<sequence>GRGSSMKVATALLGLAWMLHAAVALQICAFNIRSFGDRKLLDQSVSEIIVKILSRYDLVLVQEVRDADLSAVQELGEQLNR</sequence>
<name>A0A670Z4F1_PSETE</name>
<dbReference type="InterPro" id="IPR016202">
    <property type="entry name" value="DNase_I"/>
</dbReference>
<feature type="signal peptide" evidence="3">
    <location>
        <begin position="1"/>
        <end position="24"/>
    </location>
</feature>
<evidence type="ECO:0000313" key="5">
    <source>
        <dbReference type="Proteomes" id="UP000472273"/>
    </source>
</evidence>
<organism evidence="4 5">
    <name type="scientific">Pseudonaja textilis</name>
    <name type="common">Eastern brown snake</name>
    <dbReference type="NCBI Taxonomy" id="8673"/>
    <lineage>
        <taxon>Eukaryota</taxon>
        <taxon>Metazoa</taxon>
        <taxon>Chordata</taxon>
        <taxon>Craniata</taxon>
        <taxon>Vertebrata</taxon>
        <taxon>Euteleostomi</taxon>
        <taxon>Lepidosauria</taxon>
        <taxon>Squamata</taxon>
        <taxon>Bifurcata</taxon>
        <taxon>Unidentata</taxon>
        <taxon>Episquamata</taxon>
        <taxon>Toxicofera</taxon>
        <taxon>Serpentes</taxon>
        <taxon>Colubroidea</taxon>
        <taxon>Elapidae</taxon>
        <taxon>Hydrophiinae</taxon>
        <taxon>Pseudonaja</taxon>
    </lineage>
</organism>
<keyword evidence="2" id="KW-0378">Hydrolase</keyword>
<dbReference type="Gene3D" id="3.60.10.10">
    <property type="entry name" value="Endonuclease/exonuclease/phosphatase"/>
    <property type="match status" value="1"/>
</dbReference>
<dbReference type="PANTHER" id="PTHR11371">
    <property type="entry name" value="DEOXYRIBONUCLEASE"/>
    <property type="match status" value="1"/>
</dbReference>
<dbReference type="AlphaFoldDB" id="A0A670Z4F1"/>
<dbReference type="GO" id="GO:0005634">
    <property type="term" value="C:nucleus"/>
    <property type="evidence" value="ECO:0007669"/>
    <property type="project" value="TreeGrafter"/>
</dbReference>
<accession>A0A670Z4F1</accession>
<dbReference type="Ensembl" id="ENSPTXT00000019360.1">
    <property type="protein sequence ID" value="ENSPTXP00000018795.1"/>
    <property type="gene ID" value="ENSPTXG00000012952.1"/>
</dbReference>
<dbReference type="GeneTree" id="ENSGT00950000182846"/>
<dbReference type="InterPro" id="IPR036691">
    <property type="entry name" value="Endo/exonu/phosph_ase_sf"/>
</dbReference>
<dbReference type="PANTHER" id="PTHR11371:SF29">
    <property type="entry name" value="DEOXYRIBONUCLEASE-1-LIKE 2"/>
    <property type="match status" value="1"/>
</dbReference>
<evidence type="ECO:0000313" key="4">
    <source>
        <dbReference type="Ensembl" id="ENSPTXP00000018795.1"/>
    </source>
</evidence>
<dbReference type="Proteomes" id="UP000472273">
    <property type="component" value="Unplaced"/>
</dbReference>
<keyword evidence="1" id="KW-0540">Nuclease</keyword>
<evidence type="ECO:0000256" key="1">
    <source>
        <dbReference type="ARBA" id="ARBA00022722"/>
    </source>
</evidence>
<dbReference type="SUPFAM" id="SSF56219">
    <property type="entry name" value="DNase I-like"/>
    <property type="match status" value="1"/>
</dbReference>
<reference evidence="4" key="2">
    <citation type="submission" date="2025-09" db="UniProtKB">
        <authorList>
            <consortium name="Ensembl"/>
        </authorList>
    </citation>
    <scope>IDENTIFICATION</scope>
</reference>
<evidence type="ECO:0000256" key="3">
    <source>
        <dbReference type="SAM" id="SignalP"/>
    </source>
</evidence>
<dbReference type="OMA" id="MTMKPAL"/>
<reference evidence="4" key="1">
    <citation type="submission" date="2025-08" db="UniProtKB">
        <authorList>
            <consortium name="Ensembl"/>
        </authorList>
    </citation>
    <scope>IDENTIFICATION</scope>
</reference>
<dbReference type="GO" id="GO:0004530">
    <property type="term" value="F:deoxyribonuclease I activity"/>
    <property type="evidence" value="ECO:0007669"/>
    <property type="project" value="TreeGrafter"/>
</dbReference>
<protein>
    <recommendedName>
        <fullName evidence="6">Endonuclease/exonuclease/phosphatase domain-containing protein</fullName>
    </recommendedName>
</protein>
<dbReference type="PRINTS" id="PR00130">
    <property type="entry name" value="DNASEI"/>
</dbReference>
<keyword evidence="5" id="KW-1185">Reference proteome</keyword>
<evidence type="ECO:0008006" key="6">
    <source>
        <dbReference type="Google" id="ProtNLM"/>
    </source>
</evidence>
<dbReference type="GO" id="GO:0003677">
    <property type="term" value="F:DNA binding"/>
    <property type="evidence" value="ECO:0007669"/>
    <property type="project" value="TreeGrafter"/>
</dbReference>
<keyword evidence="3" id="KW-0732">Signal</keyword>
<proteinExistence type="predicted"/>
<feature type="chain" id="PRO_5025599217" description="Endonuclease/exonuclease/phosphatase domain-containing protein" evidence="3">
    <location>
        <begin position="25"/>
        <end position="81"/>
    </location>
</feature>